<dbReference type="AlphaFoldDB" id="A0A160PBP7"/>
<protein>
    <submittedName>
        <fullName evidence="1">Uncharacterized protein</fullName>
    </submittedName>
</protein>
<reference evidence="1 2" key="1">
    <citation type="journal article" date="2016" name="Genome Announc.">
        <title>Complete Genome Sequence of Methylobacterium populi P-1M, Isolated from Pink-Pigmented Household Biofilm.</title>
        <authorList>
            <person name="Morohoshi T."/>
            <person name="Ikeda T."/>
        </authorList>
    </citation>
    <scope>NUCLEOTIDE SEQUENCE [LARGE SCALE GENOMIC DNA]</scope>
    <source>
        <strain evidence="1 2">P-1M</strain>
    </source>
</reference>
<proteinExistence type="predicted"/>
<gene>
    <name evidence="1" type="ORF">MPPM_1060</name>
</gene>
<evidence type="ECO:0000313" key="1">
    <source>
        <dbReference type="EMBL" id="BAU89665.1"/>
    </source>
</evidence>
<name>A0A160PBP7_9HYPH</name>
<dbReference type="Proteomes" id="UP000218288">
    <property type="component" value="Chromosome"/>
</dbReference>
<sequence length="114" mass="12605">MISREEGVDDVKSSWPLRDGLHTCYNGGDSGTRNREVEQIPKSRLSSDCTLQLGCMKAESLVIVDQHATVNTFPGLVHTARHTMGVGLTRRRCANRKEAGDHGRVSDWGEVVTR</sequence>
<evidence type="ECO:0000313" key="2">
    <source>
        <dbReference type="Proteomes" id="UP000218288"/>
    </source>
</evidence>
<accession>A0A160PBP7</accession>
<dbReference type="EMBL" id="AP014809">
    <property type="protein sequence ID" value="BAU89665.1"/>
    <property type="molecule type" value="Genomic_DNA"/>
</dbReference>
<organism evidence="1 2">
    <name type="scientific">Methylorubrum populi</name>
    <dbReference type="NCBI Taxonomy" id="223967"/>
    <lineage>
        <taxon>Bacteria</taxon>
        <taxon>Pseudomonadati</taxon>
        <taxon>Pseudomonadota</taxon>
        <taxon>Alphaproteobacteria</taxon>
        <taxon>Hyphomicrobiales</taxon>
        <taxon>Methylobacteriaceae</taxon>
        <taxon>Methylorubrum</taxon>
    </lineage>
</organism>